<dbReference type="WBParaSite" id="sdigi.contig27.g2109.t1">
    <property type="protein sequence ID" value="sdigi.contig27.g2109.t1"/>
    <property type="gene ID" value="sdigi.contig27.g2109"/>
</dbReference>
<accession>A0A915PS12</accession>
<sequence length="166" mass="18268">MSRQAKLMNKEERKVRGIRLGSKARVGGSRATRLGVSPEIRSLQKGRIKLGSVAPLLSSRAKALAVKEHYKCYSDDEAHHLSDKSGDSSFSENDYGDEFYDVDRDHRSYGSCRTHFHAKSHDELEPSSSFPSPISALVEAPRARKSATITSVSASTKAALMNETND</sequence>
<keyword evidence="1" id="KW-1185">Reference proteome</keyword>
<dbReference type="Proteomes" id="UP000887581">
    <property type="component" value="Unplaced"/>
</dbReference>
<reference evidence="2" key="1">
    <citation type="submission" date="2022-11" db="UniProtKB">
        <authorList>
            <consortium name="WormBaseParasite"/>
        </authorList>
    </citation>
    <scope>IDENTIFICATION</scope>
</reference>
<proteinExistence type="predicted"/>
<evidence type="ECO:0000313" key="2">
    <source>
        <dbReference type="WBParaSite" id="sdigi.contig27.g2109.t1"/>
    </source>
</evidence>
<organism evidence="1 2">
    <name type="scientific">Setaria digitata</name>
    <dbReference type="NCBI Taxonomy" id="48799"/>
    <lineage>
        <taxon>Eukaryota</taxon>
        <taxon>Metazoa</taxon>
        <taxon>Ecdysozoa</taxon>
        <taxon>Nematoda</taxon>
        <taxon>Chromadorea</taxon>
        <taxon>Rhabditida</taxon>
        <taxon>Spirurina</taxon>
        <taxon>Spiruromorpha</taxon>
        <taxon>Filarioidea</taxon>
        <taxon>Setariidae</taxon>
        <taxon>Setaria</taxon>
    </lineage>
</organism>
<protein>
    <submittedName>
        <fullName evidence="2">Uncharacterized protein</fullName>
    </submittedName>
</protein>
<evidence type="ECO:0000313" key="1">
    <source>
        <dbReference type="Proteomes" id="UP000887581"/>
    </source>
</evidence>
<dbReference type="AlphaFoldDB" id="A0A915PS12"/>
<name>A0A915PS12_9BILA</name>